<comment type="caution">
    <text evidence="1">The sequence shown here is derived from an EMBL/GenBank/DDBJ whole genome shotgun (WGS) entry which is preliminary data.</text>
</comment>
<protein>
    <submittedName>
        <fullName evidence="1">Uncharacterized protein</fullName>
    </submittedName>
</protein>
<reference evidence="1 2" key="1">
    <citation type="submission" date="2023-07" db="EMBL/GenBank/DDBJ databases">
        <title>Sequencing the genomes of 1000 actinobacteria strains.</title>
        <authorList>
            <person name="Klenk H.-P."/>
        </authorList>
    </citation>
    <scope>NUCLEOTIDE SEQUENCE [LARGE SCALE GENOMIC DNA]</scope>
    <source>
        <strain evidence="1 2">DSM 46740</strain>
    </source>
</reference>
<sequence length="206" mass="22964">MQDNEQLADWQKELEGLPVIPQDTQEEPLPAEWAALNTALGGTVNLAGVWEPIRRSPGRQEDRGHDLVEQLEQRTHGRPSIVARRLGQVLEELISSDDGKVHMDIPDSQGGVLNITAWCWDSVLPWWFHADLKITVGPVTLVTSDWDSDAITYIDEPEGPIGHVMAGWLIGWVGRLGIQGYAGLVPESDELPELVTQEEFATQYLR</sequence>
<name>A0ABT9QWL6_9ACTN</name>
<evidence type="ECO:0000313" key="1">
    <source>
        <dbReference type="EMBL" id="MDP9850344.1"/>
    </source>
</evidence>
<organism evidence="1 2">
    <name type="scientific">Streptosporangium lutulentum</name>
    <dbReference type="NCBI Taxonomy" id="1461250"/>
    <lineage>
        <taxon>Bacteria</taxon>
        <taxon>Bacillati</taxon>
        <taxon>Actinomycetota</taxon>
        <taxon>Actinomycetes</taxon>
        <taxon>Streptosporangiales</taxon>
        <taxon>Streptosporangiaceae</taxon>
        <taxon>Streptosporangium</taxon>
    </lineage>
</organism>
<dbReference type="RefSeq" id="WP_307569319.1">
    <property type="nucleotide sequence ID" value="NZ_JAUSQU010000003.1"/>
</dbReference>
<accession>A0ABT9QWL6</accession>
<dbReference type="EMBL" id="JAUSQU010000003">
    <property type="protein sequence ID" value="MDP9850344.1"/>
    <property type="molecule type" value="Genomic_DNA"/>
</dbReference>
<keyword evidence="2" id="KW-1185">Reference proteome</keyword>
<dbReference type="Proteomes" id="UP001225356">
    <property type="component" value="Unassembled WGS sequence"/>
</dbReference>
<evidence type="ECO:0000313" key="2">
    <source>
        <dbReference type="Proteomes" id="UP001225356"/>
    </source>
</evidence>
<proteinExistence type="predicted"/>
<gene>
    <name evidence="1" type="ORF">J2853_009640</name>
</gene>